<dbReference type="OrthoDB" id="9811483at2"/>
<evidence type="ECO:0000313" key="7">
    <source>
        <dbReference type="EMBL" id="GEL47655.1"/>
    </source>
</evidence>
<dbReference type="InterPro" id="IPR017501">
    <property type="entry name" value="Phage_infect_YhgE_C"/>
</dbReference>
<evidence type="ECO:0000256" key="4">
    <source>
        <dbReference type="ARBA" id="ARBA00023136"/>
    </source>
</evidence>
<feature type="transmembrane region" description="Helical" evidence="5">
    <location>
        <begin position="595"/>
        <end position="613"/>
    </location>
</feature>
<dbReference type="Proteomes" id="UP000564629">
    <property type="component" value="Unassembled WGS sequence"/>
</dbReference>
<reference evidence="7 9" key="1">
    <citation type="submission" date="2019-07" db="EMBL/GenBank/DDBJ databases">
        <title>Whole genome shotgun sequence of Cellulomonas hominis NBRC 16055.</title>
        <authorList>
            <person name="Hosoyama A."/>
            <person name="Uohara A."/>
            <person name="Ohji S."/>
            <person name="Ichikawa N."/>
        </authorList>
    </citation>
    <scope>NUCLEOTIDE SEQUENCE [LARGE SCALE GENOMIC DNA]</scope>
    <source>
        <strain evidence="7 9">NBRC 16055</strain>
    </source>
</reference>
<feature type="transmembrane region" description="Helical" evidence="5">
    <location>
        <begin position="566"/>
        <end position="589"/>
    </location>
</feature>
<dbReference type="Gene3D" id="3.40.1710.10">
    <property type="entry name" value="abc type-2 transporter like domain"/>
    <property type="match status" value="1"/>
</dbReference>
<dbReference type="InterPro" id="IPR023908">
    <property type="entry name" value="xxxLxxG_rpt"/>
</dbReference>
<evidence type="ECO:0000313" key="9">
    <source>
        <dbReference type="Proteomes" id="UP000321723"/>
    </source>
</evidence>
<keyword evidence="2 5" id="KW-0812">Transmembrane</keyword>
<feature type="transmembrane region" description="Helical" evidence="5">
    <location>
        <begin position="682"/>
        <end position="702"/>
    </location>
</feature>
<dbReference type="NCBIfam" id="TIGR03057">
    <property type="entry name" value="xxxLxxG_by_4"/>
    <property type="match status" value="6"/>
</dbReference>
<keyword evidence="9" id="KW-1185">Reference proteome</keyword>
<dbReference type="NCBIfam" id="TIGR03062">
    <property type="entry name" value="pip_yhgE_Cterm"/>
    <property type="match status" value="1"/>
</dbReference>
<dbReference type="InterPro" id="IPR013525">
    <property type="entry name" value="ABC2_TM"/>
</dbReference>
<dbReference type="GO" id="GO:0016020">
    <property type="term" value="C:membrane"/>
    <property type="evidence" value="ECO:0007669"/>
    <property type="project" value="UniProtKB-SubCell"/>
</dbReference>
<accession>A0A511FEI6</accession>
<feature type="transmembrane region" description="Helical" evidence="5">
    <location>
        <begin position="620"/>
        <end position="640"/>
    </location>
</feature>
<protein>
    <submittedName>
        <fullName evidence="7 8">Membrane protein</fullName>
    </submittedName>
</protein>
<evidence type="ECO:0000256" key="5">
    <source>
        <dbReference type="SAM" id="Phobius"/>
    </source>
</evidence>
<evidence type="ECO:0000256" key="1">
    <source>
        <dbReference type="ARBA" id="ARBA00004141"/>
    </source>
</evidence>
<dbReference type="Proteomes" id="UP000321723">
    <property type="component" value="Unassembled WGS sequence"/>
</dbReference>
<evidence type="ECO:0000313" key="8">
    <source>
        <dbReference type="EMBL" id="MBB5471347.1"/>
    </source>
</evidence>
<dbReference type="InterPro" id="IPR017500">
    <property type="entry name" value="Phage_infect_YhgE_N"/>
</dbReference>
<evidence type="ECO:0000256" key="2">
    <source>
        <dbReference type="ARBA" id="ARBA00022692"/>
    </source>
</evidence>
<dbReference type="SUPFAM" id="SSF58104">
    <property type="entry name" value="Methyl-accepting chemotaxis protein (MCP) signaling domain"/>
    <property type="match status" value="1"/>
</dbReference>
<proteinExistence type="predicted"/>
<comment type="subcellular location">
    <subcellularLocation>
        <location evidence="1">Membrane</location>
        <topology evidence="1">Multi-pass membrane protein</topology>
    </subcellularLocation>
</comment>
<evidence type="ECO:0000259" key="6">
    <source>
        <dbReference type="Pfam" id="PF12698"/>
    </source>
</evidence>
<feature type="domain" description="ABC-2 type transporter transmembrane" evidence="6">
    <location>
        <begin position="27"/>
        <end position="162"/>
    </location>
</feature>
<feature type="transmembrane region" description="Helical" evidence="5">
    <location>
        <begin position="525"/>
        <end position="545"/>
    </location>
</feature>
<dbReference type="EMBL" id="JACHDN010000001">
    <property type="protein sequence ID" value="MBB5471347.1"/>
    <property type="molecule type" value="Genomic_DNA"/>
</dbReference>
<dbReference type="Gene3D" id="1.10.287.950">
    <property type="entry name" value="Methyl-accepting chemotaxis protein"/>
    <property type="match status" value="1"/>
</dbReference>
<name>A0A511FEI6_9CELL</name>
<sequence>MLSFTSTGTELRRFRRGLLPRLAVGAMVLVPLLYGALYLWAFWDPTGNMDRLPVALVNADTGATLDDEPLAAGTEVTDQLVDSGDLDWRLTDAQDAADGVADGTYYFAVTIPADFSADIASAGGDDPTAAQLQVTYNDANSFLASTLGRTAMAQVQSAVSATIGEQAVDTMLVGLGSARDGFATAADGALTLRAASGDLSTGAHQVADGAVSAADGAARLADGSGTLATGTDTLASGAGQLASGAATLSSGAGQAAQGAATLAAGAGQLASGASTAAQSSTTLAGGAHAVRQGVDTLAASTTAMSAAAQTLTGSLGTLGATLTQVAQQNAAAGDLATAGQIQAALTTLQTTVDGLGLPDADEQAAAAQQLTKLVQGAHDLDAGAGALSTGLGTLATKSGELAAGASQLSAGTSQVASGAQQLAGATSTLSAGATRLQTGSHDLADGAAELATGTGTLADGAGQVADGTDQVGDGAQQIADGLSDGAAQIPDDSDATRTARADVISSPVSLSSDDLAQAEGFGEGFAPFFIPLALFVGALITWLLLRPLPSRALATPAAGWRTAFAGYLPALAIGVAQVAVMLAVIHWGVGLEMSTALGTIGFTLLVAATFLALQQMLVAVLGPAAGKVAILALLMLQLASSGGTYPVETTPAFFRAIHPLLPMSYAVTGLRQTITGGVDGRLWLSVAVLGVVLLGSLALTAWRAGRLRTWSLSRLHPALTI</sequence>
<dbReference type="EMBL" id="BJVQ01000043">
    <property type="protein sequence ID" value="GEL47655.1"/>
    <property type="molecule type" value="Genomic_DNA"/>
</dbReference>
<dbReference type="PANTHER" id="PTHR43077:SF5">
    <property type="entry name" value="PHAGE INFECTION PROTEIN"/>
    <property type="match status" value="1"/>
</dbReference>
<evidence type="ECO:0000313" key="10">
    <source>
        <dbReference type="Proteomes" id="UP000564629"/>
    </source>
</evidence>
<gene>
    <name evidence="7" type="ORF">CHO01_27710</name>
    <name evidence="8" type="ORF">HNR08_000083</name>
</gene>
<reference evidence="8 10" key="2">
    <citation type="submission" date="2020-08" db="EMBL/GenBank/DDBJ databases">
        <title>Sequencing the genomes of 1000 actinobacteria strains.</title>
        <authorList>
            <person name="Klenk H.-P."/>
        </authorList>
    </citation>
    <scope>NUCLEOTIDE SEQUENCE [LARGE SCALE GENOMIC DNA]</scope>
    <source>
        <strain evidence="8 10">DSM 9581</strain>
    </source>
</reference>
<keyword evidence="4 5" id="KW-0472">Membrane</keyword>
<evidence type="ECO:0000256" key="3">
    <source>
        <dbReference type="ARBA" id="ARBA00022989"/>
    </source>
</evidence>
<dbReference type="GO" id="GO:0140359">
    <property type="term" value="F:ABC-type transporter activity"/>
    <property type="evidence" value="ECO:0007669"/>
    <property type="project" value="InterPro"/>
</dbReference>
<organism evidence="7 9">
    <name type="scientific">Cellulomonas hominis</name>
    <dbReference type="NCBI Taxonomy" id="156981"/>
    <lineage>
        <taxon>Bacteria</taxon>
        <taxon>Bacillati</taxon>
        <taxon>Actinomycetota</taxon>
        <taxon>Actinomycetes</taxon>
        <taxon>Micrococcales</taxon>
        <taxon>Cellulomonadaceae</taxon>
        <taxon>Cellulomonas</taxon>
    </lineage>
</organism>
<comment type="caution">
    <text evidence="7">The sequence shown here is derived from an EMBL/GenBank/DDBJ whole genome shotgun (WGS) entry which is preliminary data.</text>
</comment>
<dbReference type="NCBIfam" id="TIGR03061">
    <property type="entry name" value="pip_yhgE_Nterm"/>
    <property type="match status" value="1"/>
</dbReference>
<feature type="domain" description="ABC-2 type transporter transmembrane" evidence="6">
    <location>
        <begin position="505"/>
        <end position="702"/>
    </location>
</feature>
<feature type="transmembrane region" description="Helical" evidence="5">
    <location>
        <begin position="22"/>
        <end position="43"/>
    </location>
</feature>
<dbReference type="RefSeq" id="WP_146838942.1">
    <property type="nucleotide sequence ID" value="NZ_BJVQ01000043.1"/>
</dbReference>
<keyword evidence="3 5" id="KW-1133">Transmembrane helix</keyword>
<dbReference type="InterPro" id="IPR051328">
    <property type="entry name" value="T7SS_ABC-Transporter"/>
</dbReference>
<dbReference type="AlphaFoldDB" id="A0A511FEI6"/>
<dbReference type="Pfam" id="PF12698">
    <property type="entry name" value="ABC2_membrane_3"/>
    <property type="match status" value="2"/>
</dbReference>
<dbReference type="PANTHER" id="PTHR43077">
    <property type="entry name" value="TRANSPORT PERMEASE YVFS-RELATED"/>
    <property type="match status" value="1"/>
</dbReference>